<feature type="region of interest" description="Disordered" evidence="1">
    <location>
        <begin position="35"/>
        <end position="79"/>
    </location>
</feature>
<protein>
    <submittedName>
        <fullName evidence="2">Uncharacterized protein</fullName>
    </submittedName>
</protein>
<gene>
    <name evidence="2" type="ORF">AVDCRST_MAG31-375</name>
</gene>
<feature type="region of interest" description="Disordered" evidence="1">
    <location>
        <begin position="94"/>
        <end position="113"/>
    </location>
</feature>
<accession>A0A6J4SQ82</accession>
<name>A0A6J4SQ82_9SPHN</name>
<feature type="compositionally biased region" description="Low complexity" evidence="1">
    <location>
        <begin position="51"/>
        <end position="64"/>
    </location>
</feature>
<reference evidence="2" key="1">
    <citation type="submission" date="2020-02" db="EMBL/GenBank/DDBJ databases">
        <authorList>
            <person name="Meier V. D."/>
        </authorList>
    </citation>
    <scope>NUCLEOTIDE SEQUENCE</scope>
    <source>
        <strain evidence="2">AVDCRST_MAG31</strain>
    </source>
</reference>
<dbReference type="AlphaFoldDB" id="A0A6J4SQ82"/>
<proteinExistence type="predicted"/>
<organism evidence="2">
    <name type="scientific">uncultured Sphingomonas sp</name>
    <dbReference type="NCBI Taxonomy" id="158754"/>
    <lineage>
        <taxon>Bacteria</taxon>
        <taxon>Pseudomonadati</taxon>
        <taxon>Pseudomonadota</taxon>
        <taxon>Alphaproteobacteria</taxon>
        <taxon>Sphingomonadales</taxon>
        <taxon>Sphingomonadaceae</taxon>
        <taxon>Sphingomonas</taxon>
        <taxon>environmental samples</taxon>
    </lineage>
</organism>
<dbReference type="EMBL" id="CADCWA010000023">
    <property type="protein sequence ID" value="CAA9500914.1"/>
    <property type="molecule type" value="Genomic_DNA"/>
</dbReference>
<evidence type="ECO:0000256" key="1">
    <source>
        <dbReference type="SAM" id="MobiDB-lite"/>
    </source>
</evidence>
<evidence type="ECO:0000313" key="2">
    <source>
        <dbReference type="EMBL" id="CAA9500914.1"/>
    </source>
</evidence>
<sequence>MSFVTFPRAEECVRAERGVTFATCAVTFVTRAGWRRSGSEDAVPDEGEAAGGRAAAQAVGAFPAHAHRGGGPGHAAGPGELRQEVRLAVEGPAVPSGWLRTGTARSRMRHRGV</sequence>